<evidence type="ECO:0000313" key="7">
    <source>
        <dbReference type="Proteomes" id="UP001144396"/>
    </source>
</evidence>
<dbReference type="Pfam" id="PF00425">
    <property type="entry name" value="Chorismate_bind"/>
    <property type="match status" value="1"/>
</dbReference>
<gene>
    <name evidence="6" type="ORF">ARHIZOSPH14_32910</name>
</gene>
<organism evidence="6 7">
    <name type="scientific">Agromyces rhizosphaerae</name>
    <dbReference type="NCBI Taxonomy" id="88374"/>
    <lineage>
        <taxon>Bacteria</taxon>
        <taxon>Bacillati</taxon>
        <taxon>Actinomycetota</taxon>
        <taxon>Actinomycetes</taxon>
        <taxon>Micrococcales</taxon>
        <taxon>Microbacteriaceae</taxon>
        <taxon>Agromyces</taxon>
    </lineage>
</organism>
<evidence type="ECO:0000259" key="4">
    <source>
        <dbReference type="Pfam" id="PF00425"/>
    </source>
</evidence>
<feature type="domain" description="Anthranilate synthase component I N-terminal" evidence="5">
    <location>
        <begin position="15"/>
        <end position="136"/>
    </location>
</feature>
<dbReference type="Proteomes" id="UP001144396">
    <property type="component" value="Unassembled WGS sequence"/>
</dbReference>
<dbReference type="SUPFAM" id="SSF56322">
    <property type="entry name" value="ADC synthase"/>
    <property type="match status" value="1"/>
</dbReference>
<dbReference type="InterPro" id="IPR005801">
    <property type="entry name" value="ADC_synthase"/>
</dbReference>
<reference evidence="6" key="1">
    <citation type="submission" date="2022-12" db="EMBL/GenBank/DDBJ databases">
        <title>Reference genome sequencing for broad-spectrum identification of bacterial and archaeal isolates by mass spectrometry.</title>
        <authorList>
            <person name="Sekiguchi Y."/>
            <person name="Tourlousse D.M."/>
        </authorList>
    </citation>
    <scope>NUCLEOTIDE SEQUENCE</scope>
    <source>
        <strain evidence="6">14</strain>
    </source>
</reference>
<keyword evidence="2" id="KW-0808">Transferase</keyword>
<feature type="domain" description="Chorismate-utilising enzyme C-terminal" evidence="4">
    <location>
        <begin position="205"/>
        <end position="459"/>
    </location>
</feature>
<dbReference type="AlphaFoldDB" id="A0A9W6D1C9"/>
<dbReference type="RefSeq" id="WP_281886907.1">
    <property type="nucleotide sequence ID" value="NZ_BSDP01000001.1"/>
</dbReference>
<dbReference type="InterPro" id="IPR015890">
    <property type="entry name" value="Chorismate_C"/>
</dbReference>
<dbReference type="InterPro" id="IPR019999">
    <property type="entry name" value="Anth_synth_I-like"/>
</dbReference>
<dbReference type="InterPro" id="IPR006805">
    <property type="entry name" value="Anth_synth_I_N"/>
</dbReference>
<sequence>MPPRIRSLTLPGWRDPERVFLALGAAAERVAWLDAGPDATEGRSILAIGAGDDRTVTANRDDAPDDVYASLREPLADGAVDAREHRDAPSPVGWIGWFAYEFGARTLGLPAAPTTTPEAAFLFAERVVVFDHALGRVRLEWLEGADAAGERAAGDATPGETWARETAEAIAHLPATAPGTHDAVLEDELPPEASVPPAVRWRHDAAEYERMIADCREAIARGDAYQLCLTNRVDVDVEVDPVQAYRRLRRSSPTHHGAFLRLAGVALLSASPEQFLEVGTDGTVSTRPMKGTRPRSADPERDEALRAELLASEKERAENLMIVDLMRNDLARVAEVGGVAVPSLLAVEEYPHVHQLVSTVTARLRHPLTALDAVRAAFPAGSMTGAPKESAMRILHALEGGPRGVYSGAFGRIGVDGSADLAMVIRTIVVAPGAVSIGTGGGITTLSHPAEEVEETRLKARALLAVLGGRADGL</sequence>
<evidence type="ECO:0000313" key="6">
    <source>
        <dbReference type="EMBL" id="GLI29049.1"/>
    </source>
</evidence>
<comment type="caution">
    <text evidence="6">The sequence shown here is derived from an EMBL/GenBank/DDBJ whole genome shotgun (WGS) entry which is preliminary data.</text>
</comment>
<dbReference type="EMBL" id="BSDP01000001">
    <property type="protein sequence ID" value="GLI29049.1"/>
    <property type="molecule type" value="Genomic_DNA"/>
</dbReference>
<feature type="region of interest" description="Disordered" evidence="3">
    <location>
        <begin position="281"/>
        <end position="300"/>
    </location>
</feature>
<dbReference type="GO" id="GO:0046820">
    <property type="term" value="F:4-amino-4-deoxychorismate synthase activity"/>
    <property type="evidence" value="ECO:0007669"/>
    <property type="project" value="UniProtKB-EC"/>
</dbReference>
<dbReference type="PANTHER" id="PTHR11236">
    <property type="entry name" value="AMINOBENZOATE/ANTHRANILATE SYNTHASE"/>
    <property type="match status" value="1"/>
</dbReference>
<dbReference type="EC" id="2.6.1.85" evidence="1"/>
<dbReference type="Pfam" id="PF04715">
    <property type="entry name" value="Anth_synt_I_N"/>
    <property type="match status" value="1"/>
</dbReference>
<name>A0A9W6D1C9_9MICO</name>
<protein>
    <recommendedName>
        <fullName evidence="1">aminodeoxychorismate synthase</fullName>
        <ecNumber evidence="1">2.6.1.85</ecNumber>
    </recommendedName>
</protein>
<evidence type="ECO:0000256" key="2">
    <source>
        <dbReference type="ARBA" id="ARBA00022679"/>
    </source>
</evidence>
<dbReference type="GO" id="GO:0000162">
    <property type="term" value="P:L-tryptophan biosynthetic process"/>
    <property type="evidence" value="ECO:0007669"/>
    <property type="project" value="TreeGrafter"/>
</dbReference>
<dbReference type="PRINTS" id="PR00095">
    <property type="entry name" value="ANTSNTHASEI"/>
</dbReference>
<dbReference type="GO" id="GO:0005737">
    <property type="term" value="C:cytoplasm"/>
    <property type="evidence" value="ECO:0007669"/>
    <property type="project" value="TreeGrafter"/>
</dbReference>
<dbReference type="GO" id="GO:0008153">
    <property type="term" value="P:4-aminobenzoate biosynthetic process"/>
    <property type="evidence" value="ECO:0007669"/>
    <property type="project" value="TreeGrafter"/>
</dbReference>
<evidence type="ECO:0000256" key="1">
    <source>
        <dbReference type="ARBA" id="ARBA00013139"/>
    </source>
</evidence>
<dbReference type="Gene3D" id="3.60.120.10">
    <property type="entry name" value="Anthranilate synthase"/>
    <property type="match status" value="1"/>
</dbReference>
<proteinExistence type="predicted"/>
<accession>A0A9W6D1C9</accession>
<evidence type="ECO:0000256" key="3">
    <source>
        <dbReference type="SAM" id="MobiDB-lite"/>
    </source>
</evidence>
<keyword evidence="7" id="KW-1185">Reference proteome</keyword>
<dbReference type="PANTHER" id="PTHR11236:SF18">
    <property type="entry name" value="AMINODEOXYCHORISMATE SYNTHASE"/>
    <property type="match status" value="1"/>
</dbReference>
<dbReference type="GO" id="GO:0009396">
    <property type="term" value="P:folic acid-containing compound biosynthetic process"/>
    <property type="evidence" value="ECO:0007669"/>
    <property type="project" value="InterPro"/>
</dbReference>
<dbReference type="NCBIfam" id="TIGR00553">
    <property type="entry name" value="pabB"/>
    <property type="match status" value="1"/>
</dbReference>
<dbReference type="InterPro" id="IPR005802">
    <property type="entry name" value="ADC_synth_comp_1"/>
</dbReference>
<evidence type="ECO:0000259" key="5">
    <source>
        <dbReference type="Pfam" id="PF04715"/>
    </source>
</evidence>